<feature type="region of interest" description="Disordered" evidence="1">
    <location>
        <begin position="1"/>
        <end position="44"/>
    </location>
</feature>
<sequence>MNCRLAPTGQHPQSYLYHTNHGQHQKQAPHHRTNGGSQHPEPQNLQIDVGFEHFIHILTVEQIDGQFQALRNQRREEEEAEGDNLENKEFLDYVEAGVAGRWVFEAVLPRSREGEAHKDRDGEERVDINKPVESSDMDAGGGYAGAGGGSSVRSVVPEHRKNNNVSKSWLMCFLHCEIDCGKGVLLRHNLMLSEN</sequence>
<gene>
    <name evidence="2" type="ORF">F511_32597</name>
</gene>
<evidence type="ECO:0000313" key="3">
    <source>
        <dbReference type="Proteomes" id="UP000250235"/>
    </source>
</evidence>
<evidence type="ECO:0000313" key="2">
    <source>
        <dbReference type="EMBL" id="KZV52374.1"/>
    </source>
</evidence>
<feature type="compositionally biased region" description="Basic residues" evidence="1">
    <location>
        <begin position="21"/>
        <end position="33"/>
    </location>
</feature>
<keyword evidence="3" id="KW-1185">Reference proteome</keyword>
<dbReference type="EMBL" id="KQ991088">
    <property type="protein sequence ID" value="KZV52374.1"/>
    <property type="molecule type" value="Genomic_DNA"/>
</dbReference>
<feature type="compositionally biased region" description="Polar residues" evidence="1">
    <location>
        <begin position="10"/>
        <end position="20"/>
    </location>
</feature>
<evidence type="ECO:0000256" key="1">
    <source>
        <dbReference type="SAM" id="MobiDB-lite"/>
    </source>
</evidence>
<accession>A0A2Z7CYP1</accession>
<feature type="compositionally biased region" description="Basic and acidic residues" evidence="1">
    <location>
        <begin position="112"/>
        <end position="130"/>
    </location>
</feature>
<proteinExistence type="predicted"/>
<protein>
    <submittedName>
        <fullName evidence="2">Uncharacterized protein</fullName>
    </submittedName>
</protein>
<feature type="compositionally biased region" description="Polar residues" evidence="1">
    <location>
        <begin position="34"/>
        <end position="44"/>
    </location>
</feature>
<feature type="compositionally biased region" description="Gly residues" evidence="1">
    <location>
        <begin position="139"/>
        <end position="150"/>
    </location>
</feature>
<dbReference type="Proteomes" id="UP000250235">
    <property type="component" value="Unassembled WGS sequence"/>
</dbReference>
<name>A0A2Z7CYP1_9LAMI</name>
<dbReference type="AlphaFoldDB" id="A0A2Z7CYP1"/>
<feature type="region of interest" description="Disordered" evidence="1">
    <location>
        <begin position="112"/>
        <end position="155"/>
    </location>
</feature>
<organism evidence="2 3">
    <name type="scientific">Dorcoceras hygrometricum</name>
    <dbReference type="NCBI Taxonomy" id="472368"/>
    <lineage>
        <taxon>Eukaryota</taxon>
        <taxon>Viridiplantae</taxon>
        <taxon>Streptophyta</taxon>
        <taxon>Embryophyta</taxon>
        <taxon>Tracheophyta</taxon>
        <taxon>Spermatophyta</taxon>
        <taxon>Magnoliopsida</taxon>
        <taxon>eudicotyledons</taxon>
        <taxon>Gunneridae</taxon>
        <taxon>Pentapetalae</taxon>
        <taxon>asterids</taxon>
        <taxon>lamiids</taxon>
        <taxon>Lamiales</taxon>
        <taxon>Gesneriaceae</taxon>
        <taxon>Didymocarpoideae</taxon>
        <taxon>Trichosporeae</taxon>
        <taxon>Loxocarpinae</taxon>
        <taxon>Dorcoceras</taxon>
    </lineage>
</organism>
<reference evidence="2 3" key="1">
    <citation type="journal article" date="2015" name="Proc. Natl. Acad. Sci. U.S.A.">
        <title>The resurrection genome of Boea hygrometrica: A blueprint for survival of dehydration.</title>
        <authorList>
            <person name="Xiao L."/>
            <person name="Yang G."/>
            <person name="Zhang L."/>
            <person name="Yang X."/>
            <person name="Zhao S."/>
            <person name="Ji Z."/>
            <person name="Zhou Q."/>
            <person name="Hu M."/>
            <person name="Wang Y."/>
            <person name="Chen M."/>
            <person name="Xu Y."/>
            <person name="Jin H."/>
            <person name="Xiao X."/>
            <person name="Hu G."/>
            <person name="Bao F."/>
            <person name="Hu Y."/>
            <person name="Wan P."/>
            <person name="Li L."/>
            <person name="Deng X."/>
            <person name="Kuang T."/>
            <person name="Xiang C."/>
            <person name="Zhu J.K."/>
            <person name="Oliver M.J."/>
            <person name="He Y."/>
        </authorList>
    </citation>
    <scope>NUCLEOTIDE SEQUENCE [LARGE SCALE GENOMIC DNA]</scope>
    <source>
        <strain evidence="3">cv. XS01</strain>
    </source>
</reference>